<feature type="compositionally biased region" description="Basic and acidic residues" evidence="1">
    <location>
        <begin position="32"/>
        <end position="42"/>
    </location>
</feature>
<evidence type="ECO:0000313" key="5">
    <source>
        <dbReference type="WBParaSite" id="Csp11.Scaffold564.g4003.t1"/>
    </source>
</evidence>
<accession>A0A1I7TAE6</accession>
<dbReference type="PANTHER" id="PTHR31824:SF3">
    <property type="entry name" value="AAA DOMAIN-CONTAINING PROTEIN"/>
    <property type="match status" value="1"/>
</dbReference>
<dbReference type="Pfam" id="PF25100">
    <property type="entry name" value="DUF7809"/>
    <property type="match status" value="2"/>
</dbReference>
<dbReference type="eggNOG" id="ENOG502TJFY">
    <property type="taxonomic scope" value="Eukaryota"/>
</dbReference>
<feature type="compositionally biased region" description="Basic and acidic residues" evidence="1">
    <location>
        <begin position="486"/>
        <end position="509"/>
    </location>
</feature>
<feature type="compositionally biased region" description="Basic and acidic residues" evidence="1">
    <location>
        <begin position="552"/>
        <end position="562"/>
    </location>
</feature>
<feature type="compositionally biased region" description="Polar residues" evidence="1">
    <location>
        <begin position="464"/>
        <end position="473"/>
    </location>
</feature>
<protein>
    <submittedName>
        <fullName evidence="5">Wsv526</fullName>
    </submittedName>
</protein>
<dbReference type="Pfam" id="PF24927">
    <property type="entry name" value="DUF7747"/>
    <property type="match status" value="2"/>
</dbReference>
<evidence type="ECO:0000259" key="3">
    <source>
        <dbReference type="Pfam" id="PF25100"/>
    </source>
</evidence>
<evidence type="ECO:0000313" key="4">
    <source>
        <dbReference type="Proteomes" id="UP000095282"/>
    </source>
</evidence>
<name>A0A1I7TAE6_9PELO</name>
<dbReference type="InterPro" id="IPR056649">
    <property type="entry name" value="DUF7747"/>
</dbReference>
<reference evidence="5" key="1">
    <citation type="submission" date="2016-11" db="UniProtKB">
        <authorList>
            <consortium name="WormBaseParasite"/>
        </authorList>
    </citation>
    <scope>IDENTIFICATION</scope>
</reference>
<feature type="domain" description="DUF7747" evidence="2">
    <location>
        <begin position="281"/>
        <end position="441"/>
    </location>
</feature>
<evidence type="ECO:0000259" key="2">
    <source>
        <dbReference type="Pfam" id="PF24927"/>
    </source>
</evidence>
<feature type="domain" description="DUF7747" evidence="2">
    <location>
        <begin position="56"/>
        <end position="222"/>
    </location>
</feature>
<sequence>MSVKEEPEEELKPDISSKEEVPKDPRGRKRKVLEESEQKPDISSEETPLPERNGDVFEKTLRKTPHGDVYATVIPSEVKRFFEKTKIIELVTNEESQEKIRQLGLLLSAPPPLPPLITGTGCFVFFIDGSKCDNAAALSSDKLRPWSANKLNPHAYTIKPNVRRHPIAFFNGMFRVVTRESCMAQFYLTEYSARLPREERLRKKVFYMTRNNKTFGNVLIVYNYVSEGKAPFPIAPMRLFPKKEMREVVKEEVLVEVSDIHGYDEEFGDFLSKNAAETTGYYAEPRRTTSQHIYLTVYDKEKVTKISNVLEWIVNSDNVHKKAIVNRTMPRHPPLITNDRAYVFFVNGSVVDPLDILRDDFSPWCTTGPTDDGVNYRTKLRKYGVECQNGNFKHAIGIDPKICAYNLISYFSINPKYPRLTKRIFYLSQAETIVGFVMIFYDYISHGPIPLANQFKRNVPWMGRSQNGGSSTEGFRESTESSSTKSCRESTESSREPTESYRESYKESSKGSSTEGCRESSEGSSTESCRESSKGSSTESCRESAESSSTEGSKKSTESSKESRKKPFIPENKIDSRAERYMTPRALRKVLEKYIIEELREGVDWTLFDKDNVINKCRSTADHFANPPEMVDGQVNLLKEFLKNNKKLRMYEPALGLRCHLSCYSAFTTANKYFNFNDLDPYNHAVTLYKSKDKKYYWTKHDFLVRMQSDMFEAFSQCYPNKIKMPPKEVYQYIALFLKQIEKALGEKLEYICFEEYKEDLDNIKLKMKESRESVKTTINNPGEEEHDYCVKYQDSEKISRCIKSFYPIHFDEKLREEFITSFIKETITKKNDDWTSRNLLVCKKVTKYLTDVMNTYPHIFKPYPKSHDVTLFESENKKNYSTKQAFLEKLQSDMLEEFRECFPTTENGMPPNELYQYIELFLKQIEKALGEKLEYICVEKYKEDLENIKSKMKEYKEYVGTAINNPGEEELDYCFKYQDSEKISRCIKSFYPAHFDEKILEEFITGFMEESMSKKDDVWTFINLIVCKTITKFLTDVMNTYPHIFKPYSKSTARNPLVLRVFIFLERKHWILNELIEVLNQKNETNKSMKGPDNFALTQEINKDLKEYGEDVLDGIDLIYSTISRGEHTKPIRFVSGGYGFASLMAFVEVMQRVIHGWKWFQRLNMRNAKERLAALETQILKIFTPKDNNHFTFIRQAAVNELVANLKEFCKEPAKEDVVEVPDDLGLKEAILKKDLIPISHKMISPNVFPLRDKHFELMYQQLNGTPEELTTWRICNVFHLLEEVQISCFVAQHETMKAFFRSQGHSSIIE</sequence>
<feature type="region of interest" description="Disordered" evidence="1">
    <location>
        <begin position="463"/>
        <end position="576"/>
    </location>
</feature>
<feature type="domain" description="DUF7809" evidence="3">
    <location>
        <begin position="893"/>
        <end position="1049"/>
    </location>
</feature>
<organism evidence="4 5">
    <name type="scientific">Caenorhabditis tropicalis</name>
    <dbReference type="NCBI Taxonomy" id="1561998"/>
    <lineage>
        <taxon>Eukaryota</taxon>
        <taxon>Metazoa</taxon>
        <taxon>Ecdysozoa</taxon>
        <taxon>Nematoda</taxon>
        <taxon>Chromadorea</taxon>
        <taxon>Rhabditida</taxon>
        <taxon>Rhabditina</taxon>
        <taxon>Rhabditomorpha</taxon>
        <taxon>Rhabditoidea</taxon>
        <taxon>Rhabditidae</taxon>
        <taxon>Peloderinae</taxon>
        <taxon>Caenorhabditis</taxon>
    </lineage>
</organism>
<dbReference type="PANTHER" id="PTHR31824">
    <property type="entry name" value="PROTEIN CBG17809"/>
    <property type="match status" value="1"/>
</dbReference>
<keyword evidence="4" id="KW-1185">Reference proteome</keyword>
<evidence type="ECO:0000256" key="1">
    <source>
        <dbReference type="SAM" id="MobiDB-lite"/>
    </source>
</evidence>
<feature type="region of interest" description="Disordered" evidence="1">
    <location>
        <begin position="1"/>
        <end position="55"/>
    </location>
</feature>
<feature type="domain" description="DUF7809" evidence="3">
    <location>
        <begin position="709"/>
        <end position="864"/>
    </location>
</feature>
<dbReference type="WBParaSite" id="Csp11.Scaffold564.g4003.t1">
    <property type="protein sequence ID" value="Csp11.Scaffold564.g4003.t1"/>
    <property type="gene ID" value="Csp11.Scaffold564.g4003"/>
</dbReference>
<feature type="compositionally biased region" description="Basic and acidic residues" evidence="1">
    <location>
        <begin position="10"/>
        <end position="25"/>
    </location>
</feature>
<dbReference type="Proteomes" id="UP000095282">
    <property type="component" value="Unplaced"/>
</dbReference>
<dbReference type="InterPro" id="IPR056711">
    <property type="entry name" value="DUF7809"/>
</dbReference>
<proteinExistence type="predicted"/>